<dbReference type="InterPro" id="IPR035976">
    <property type="entry name" value="Sushi/SCR/CCP_sf"/>
</dbReference>
<dbReference type="InterPro" id="IPR000436">
    <property type="entry name" value="Sushi_SCR_CCP_dom"/>
</dbReference>
<gene>
    <name evidence="6" type="ORF">DPMN_114348</name>
</gene>
<dbReference type="CDD" id="cd00033">
    <property type="entry name" value="CCP"/>
    <property type="match status" value="1"/>
</dbReference>
<evidence type="ECO:0000256" key="4">
    <source>
        <dbReference type="SAM" id="SignalP"/>
    </source>
</evidence>
<evidence type="ECO:0000256" key="1">
    <source>
        <dbReference type="ARBA" id="ARBA00023157"/>
    </source>
</evidence>
<dbReference type="SUPFAM" id="SSF57535">
    <property type="entry name" value="Complement control module/SCR domain"/>
    <property type="match status" value="1"/>
</dbReference>
<dbReference type="PROSITE" id="PS50923">
    <property type="entry name" value="SUSHI"/>
    <property type="match status" value="1"/>
</dbReference>
<dbReference type="SMART" id="SM00032">
    <property type="entry name" value="CCP"/>
    <property type="match status" value="1"/>
</dbReference>
<evidence type="ECO:0000256" key="2">
    <source>
        <dbReference type="PROSITE-ProRule" id="PRU00302"/>
    </source>
</evidence>
<feature type="transmembrane region" description="Helical" evidence="3">
    <location>
        <begin position="65"/>
        <end position="85"/>
    </location>
</feature>
<evidence type="ECO:0000256" key="3">
    <source>
        <dbReference type="SAM" id="Phobius"/>
    </source>
</evidence>
<feature type="domain" description="Sushi" evidence="5">
    <location>
        <begin position="10"/>
        <end position="67"/>
    </location>
</feature>
<feature type="disulfide bond" evidence="2">
    <location>
        <begin position="38"/>
        <end position="65"/>
    </location>
</feature>
<feature type="signal peptide" evidence="4">
    <location>
        <begin position="1"/>
        <end position="20"/>
    </location>
</feature>
<accession>A0A9D4KJ55</accession>
<keyword evidence="4" id="KW-0732">Signal</keyword>
<reference evidence="6" key="2">
    <citation type="submission" date="2020-11" db="EMBL/GenBank/DDBJ databases">
        <authorList>
            <person name="McCartney M.A."/>
            <person name="Auch B."/>
            <person name="Kono T."/>
            <person name="Mallez S."/>
            <person name="Becker A."/>
            <person name="Gohl D.M."/>
            <person name="Silverstein K.A.T."/>
            <person name="Koren S."/>
            <person name="Bechman K.B."/>
            <person name="Herman A."/>
            <person name="Abrahante J.E."/>
            <person name="Garbe J."/>
        </authorList>
    </citation>
    <scope>NUCLEOTIDE SEQUENCE</scope>
    <source>
        <strain evidence="6">Duluth1</strain>
        <tissue evidence="6">Whole animal</tissue>
    </source>
</reference>
<dbReference type="EMBL" id="JAIWYP010000004">
    <property type="protein sequence ID" value="KAH3840890.1"/>
    <property type="molecule type" value="Genomic_DNA"/>
</dbReference>
<evidence type="ECO:0000313" key="6">
    <source>
        <dbReference type="EMBL" id="KAH3840890.1"/>
    </source>
</evidence>
<feature type="chain" id="PRO_5039022522" description="Sushi domain-containing protein" evidence="4">
    <location>
        <begin position="21"/>
        <end position="86"/>
    </location>
</feature>
<evidence type="ECO:0000259" key="5">
    <source>
        <dbReference type="PROSITE" id="PS50923"/>
    </source>
</evidence>
<reference evidence="6" key="1">
    <citation type="journal article" date="2019" name="bioRxiv">
        <title>The Genome of the Zebra Mussel, Dreissena polymorpha: A Resource for Invasive Species Research.</title>
        <authorList>
            <person name="McCartney M.A."/>
            <person name="Auch B."/>
            <person name="Kono T."/>
            <person name="Mallez S."/>
            <person name="Zhang Y."/>
            <person name="Obille A."/>
            <person name="Becker A."/>
            <person name="Abrahante J.E."/>
            <person name="Garbe J."/>
            <person name="Badalamenti J.P."/>
            <person name="Herman A."/>
            <person name="Mangelson H."/>
            <person name="Liachko I."/>
            <person name="Sullivan S."/>
            <person name="Sone E.D."/>
            <person name="Koren S."/>
            <person name="Silverstein K.A.T."/>
            <person name="Beckman K.B."/>
            <person name="Gohl D.M."/>
        </authorList>
    </citation>
    <scope>NUCLEOTIDE SEQUENCE</scope>
    <source>
        <strain evidence="6">Duluth1</strain>
        <tissue evidence="6">Whole animal</tissue>
    </source>
</reference>
<evidence type="ECO:0000313" key="7">
    <source>
        <dbReference type="Proteomes" id="UP000828390"/>
    </source>
</evidence>
<sequence length="86" mass="9428">MLTVYCVLIVTCPALTFTTGLQVTRVSEADRSVAHFSCKGGYSLLGAATLTCLTDRTWDAVQPTCGRMGMINIEFTLLIVFFIFIL</sequence>
<organism evidence="6 7">
    <name type="scientific">Dreissena polymorpha</name>
    <name type="common">Zebra mussel</name>
    <name type="synonym">Mytilus polymorpha</name>
    <dbReference type="NCBI Taxonomy" id="45954"/>
    <lineage>
        <taxon>Eukaryota</taxon>
        <taxon>Metazoa</taxon>
        <taxon>Spiralia</taxon>
        <taxon>Lophotrochozoa</taxon>
        <taxon>Mollusca</taxon>
        <taxon>Bivalvia</taxon>
        <taxon>Autobranchia</taxon>
        <taxon>Heteroconchia</taxon>
        <taxon>Euheterodonta</taxon>
        <taxon>Imparidentia</taxon>
        <taxon>Neoheterodontei</taxon>
        <taxon>Myida</taxon>
        <taxon>Dreissenoidea</taxon>
        <taxon>Dreissenidae</taxon>
        <taxon>Dreissena</taxon>
    </lineage>
</organism>
<keyword evidence="2" id="KW-0768">Sushi</keyword>
<dbReference type="Gene3D" id="2.10.70.10">
    <property type="entry name" value="Complement Module, domain 1"/>
    <property type="match status" value="1"/>
</dbReference>
<dbReference type="AlphaFoldDB" id="A0A9D4KJ55"/>
<keyword evidence="3" id="KW-0472">Membrane</keyword>
<keyword evidence="3" id="KW-1133">Transmembrane helix</keyword>
<keyword evidence="7" id="KW-1185">Reference proteome</keyword>
<dbReference type="Pfam" id="PF00084">
    <property type="entry name" value="Sushi"/>
    <property type="match status" value="1"/>
</dbReference>
<comment type="caution">
    <text evidence="2">Lacks conserved residue(s) required for the propagation of feature annotation.</text>
</comment>
<proteinExistence type="predicted"/>
<keyword evidence="3" id="KW-0812">Transmembrane</keyword>
<name>A0A9D4KJ55_DREPO</name>
<keyword evidence="1 2" id="KW-1015">Disulfide bond</keyword>
<dbReference type="Proteomes" id="UP000828390">
    <property type="component" value="Unassembled WGS sequence"/>
</dbReference>
<protein>
    <recommendedName>
        <fullName evidence="5">Sushi domain-containing protein</fullName>
    </recommendedName>
</protein>
<comment type="caution">
    <text evidence="6">The sequence shown here is derived from an EMBL/GenBank/DDBJ whole genome shotgun (WGS) entry which is preliminary data.</text>
</comment>